<name>M8BHY6_AEGTA</name>
<dbReference type="GO" id="GO:0008017">
    <property type="term" value="F:microtubule binding"/>
    <property type="evidence" value="ECO:0007669"/>
    <property type="project" value="InterPro"/>
</dbReference>
<dbReference type="InterPro" id="IPR001752">
    <property type="entry name" value="Kinesin_motor_dom"/>
</dbReference>
<dbReference type="Gene3D" id="3.40.850.10">
    <property type="entry name" value="Kinesin motor domain"/>
    <property type="match status" value="1"/>
</dbReference>
<evidence type="ECO:0000256" key="3">
    <source>
        <dbReference type="ARBA" id="ARBA00022840"/>
    </source>
</evidence>
<dbReference type="SMART" id="SM00129">
    <property type="entry name" value="KISc"/>
    <property type="match status" value="1"/>
</dbReference>
<evidence type="ECO:0000256" key="5">
    <source>
        <dbReference type="ARBA" id="ARBA00023175"/>
    </source>
</evidence>
<dbReference type="InterPro" id="IPR027417">
    <property type="entry name" value="P-loop_NTPase"/>
</dbReference>
<dbReference type="InterPro" id="IPR019821">
    <property type="entry name" value="Kinesin_motor_CS"/>
</dbReference>
<dbReference type="GO" id="GO:0005874">
    <property type="term" value="C:microtubule"/>
    <property type="evidence" value="ECO:0007669"/>
    <property type="project" value="UniProtKB-KW"/>
</dbReference>
<protein>
    <recommendedName>
        <fullName evidence="8">Kinesin-like protein</fullName>
    </recommendedName>
</protein>
<dbReference type="Pfam" id="PF00225">
    <property type="entry name" value="Kinesin"/>
    <property type="match status" value="1"/>
</dbReference>
<reference evidence="9" key="1">
    <citation type="submission" date="2015-06" db="UniProtKB">
        <authorList>
            <consortium name="EnsemblPlants"/>
        </authorList>
    </citation>
    <scope>IDENTIFICATION</scope>
</reference>
<evidence type="ECO:0000256" key="7">
    <source>
        <dbReference type="PROSITE-ProRule" id="PRU00283"/>
    </source>
</evidence>
<evidence type="ECO:0000256" key="4">
    <source>
        <dbReference type="ARBA" id="ARBA00023054"/>
    </source>
</evidence>
<dbReference type="SUPFAM" id="SSF52540">
    <property type="entry name" value="P-loop containing nucleoside triphosphate hydrolases"/>
    <property type="match status" value="1"/>
</dbReference>
<accession>M8BHY6</accession>
<evidence type="ECO:0000313" key="9">
    <source>
        <dbReference type="EnsemblPlants" id="EMT06333"/>
    </source>
</evidence>
<comment type="similarity">
    <text evidence="6">Belongs to the TRAFAC class myosin-kinesin ATPase superfamily. Kinesin family. KIN-12 subfamily.</text>
</comment>
<keyword evidence="3 7" id="KW-0067">ATP-binding</keyword>
<dbReference type="ExpressionAtlas" id="M8BHY6">
    <property type="expression patterns" value="baseline"/>
</dbReference>
<dbReference type="GO" id="GO:0005524">
    <property type="term" value="F:ATP binding"/>
    <property type="evidence" value="ECO:0007669"/>
    <property type="project" value="UniProtKB-UniRule"/>
</dbReference>
<keyword evidence="2 7" id="KW-0547">Nucleotide-binding</keyword>
<dbReference type="InterPro" id="IPR036961">
    <property type="entry name" value="Kinesin_motor_dom_sf"/>
</dbReference>
<organism evidence="9">
    <name type="scientific">Aegilops tauschii</name>
    <name type="common">Tausch's goatgrass</name>
    <name type="synonym">Aegilops squarrosa</name>
    <dbReference type="NCBI Taxonomy" id="37682"/>
    <lineage>
        <taxon>Eukaryota</taxon>
        <taxon>Viridiplantae</taxon>
        <taxon>Streptophyta</taxon>
        <taxon>Embryophyta</taxon>
        <taxon>Tracheophyta</taxon>
        <taxon>Spermatophyta</taxon>
        <taxon>Magnoliopsida</taxon>
        <taxon>Liliopsida</taxon>
        <taxon>Poales</taxon>
        <taxon>Poaceae</taxon>
        <taxon>BOP clade</taxon>
        <taxon>Pooideae</taxon>
        <taxon>Triticodae</taxon>
        <taxon>Triticeae</taxon>
        <taxon>Triticinae</taxon>
        <taxon>Aegilops</taxon>
    </lineage>
</organism>
<dbReference type="PANTHER" id="PTHR37739:SF8">
    <property type="entry name" value="KINESIN-LIKE PROTEIN KIN-12D"/>
    <property type="match status" value="1"/>
</dbReference>
<dbReference type="PROSITE" id="PS00411">
    <property type="entry name" value="KINESIN_MOTOR_1"/>
    <property type="match status" value="1"/>
</dbReference>
<dbReference type="AlphaFoldDB" id="M8BHY6"/>
<keyword evidence="1 8" id="KW-0493">Microtubule</keyword>
<evidence type="ECO:0000256" key="8">
    <source>
        <dbReference type="RuleBase" id="RU000394"/>
    </source>
</evidence>
<proteinExistence type="inferred from homology"/>
<keyword evidence="4" id="KW-0175">Coiled coil</keyword>
<feature type="binding site" evidence="7">
    <location>
        <begin position="17"/>
        <end position="24"/>
    </location>
    <ligand>
        <name>ATP</name>
        <dbReference type="ChEBI" id="CHEBI:30616"/>
    </ligand>
</feature>
<keyword evidence="5 7" id="KW-0505">Motor protein</keyword>
<dbReference type="PRINTS" id="PR00380">
    <property type="entry name" value="KINESINHEAVY"/>
</dbReference>
<dbReference type="EnsemblPlants" id="EMT06333">
    <property type="protein sequence ID" value="EMT06333"/>
    <property type="gene ID" value="F775_33185"/>
</dbReference>
<evidence type="ECO:0000256" key="1">
    <source>
        <dbReference type="ARBA" id="ARBA00022701"/>
    </source>
</evidence>
<dbReference type="GO" id="GO:0007018">
    <property type="term" value="P:microtubule-based movement"/>
    <property type="evidence" value="ECO:0007669"/>
    <property type="project" value="InterPro"/>
</dbReference>
<evidence type="ECO:0000256" key="6">
    <source>
        <dbReference type="ARBA" id="ARBA00034488"/>
    </source>
</evidence>
<dbReference type="PANTHER" id="PTHR37739">
    <property type="entry name" value="KINESIN-LIKE PROTEIN KIN-12D"/>
    <property type="match status" value="1"/>
</dbReference>
<dbReference type="GO" id="GO:0003777">
    <property type="term" value="F:microtubule motor activity"/>
    <property type="evidence" value="ECO:0007669"/>
    <property type="project" value="InterPro"/>
</dbReference>
<evidence type="ECO:0000256" key="2">
    <source>
        <dbReference type="ARBA" id="ARBA00022741"/>
    </source>
</evidence>
<dbReference type="PROSITE" id="PS50067">
    <property type="entry name" value="KINESIN_MOTOR_2"/>
    <property type="match status" value="1"/>
</dbReference>
<dbReference type="InterPro" id="IPR044986">
    <property type="entry name" value="KIF15/KIN-12"/>
</dbReference>
<sequence>MVENCMAGYNSCVFAYGQTGSGKTHTMLGEISELGVKPGPECGMTPRIFEFLIARIRAEEESRRDENLKYNCECSFLEIYNEQITDLLDPSSTNLQLREDTRVGVYVENVTKREVTCVSDIITLLMQGSANRKVSMTHMNHASSRSHSVLTCTLESRWEKGSISNTRFARLNIVDLAGSERQTSSGAEGEKLKEASNINKSLSTLRDSRLTFLLQLVSFYSLHCLQDSLGGNSKTLIIANVSPLLCSSNGTLSTLKFSQRARLIQNNAVVNEDAIGDVRALQHQIHVLKEELAVINLEDVPRTHGALETEEQRKAEVVCHLCKDRESAICELQMLRSQFTKLLQEKENAEECHLRSQRTIKDLSSEVLELKSEIIDKEKGYEARMKELEIDMQEKDCDATASLILWHKEKEVTS</sequence>